<protein>
    <submittedName>
        <fullName evidence="2">Helix-turn-helix transcriptional regulator</fullName>
    </submittedName>
</protein>
<dbReference type="PROSITE" id="PS50943">
    <property type="entry name" value="HTH_CROC1"/>
    <property type="match status" value="1"/>
</dbReference>
<organism evidence="2 3">
    <name type="scientific">Aquimarina algiphila</name>
    <dbReference type="NCBI Taxonomy" id="2047982"/>
    <lineage>
        <taxon>Bacteria</taxon>
        <taxon>Pseudomonadati</taxon>
        <taxon>Bacteroidota</taxon>
        <taxon>Flavobacteriia</taxon>
        <taxon>Flavobacteriales</taxon>
        <taxon>Flavobacteriaceae</taxon>
        <taxon>Aquimarina</taxon>
    </lineage>
</organism>
<dbReference type="Gene3D" id="1.10.260.40">
    <property type="entry name" value="lambda repressor-like DNA-binding domains"/>
    <property type="match status" value="1"/>
</dbReference>
<dbReference type="InterPro" id="IPR001387">
    <property type="entry name" value="Cro/C1-type_HTH"/>
</dbReference>
<dbReference type="InterPro" id="IPR010982">
    <property type="entry name" value="Lambda_DNA-bd_dom_sf"/>
</dbReference>
<evidence type="ECO:0000313" key="2">
    <source>
        <dbReference type="EMBL" id="TSE05279.1"/>
    </source>
</evidence>
<dbReference type="OrthoDB" id="1270373at2"/>
<keyword evidence="3" id="KW-1185">Reference proteome</keyword>
<comment type="caution">
    <text evidence="2">The sequence shown here is derived from an EMBL/GenBank/DDBJ whole genome shotgun (WGS) entry which is preliminary data.</text>
</comment>
<proteinExistence type="predicted"/>
<dbReference type="GO" id="GO:0003677">
    <property type="term" value="F:DNA binding"/>
    <property type="evidence" value="ECO:0007669"/>
    <property type="project" value="InterPro"/>
</dbReference>
<gene>
    <name evidence="2" type="ORF">FOF46_23600</name>
</gene>
<accession>A0A554VE66</accession>
<name>A0A554VE66_9FLAO</name>
<evidence type="ECO:0000259" key="1">
    <source>
        <dbReference type="PROSITE" id="PS50943"/>
    </source>
</evidence>
<dbReference type="CDD" id="cd00093">
    <property type="entry name" value="HTH_XRE"/>
    <property type="match status" value="1"/>
</dbReference>
<dbReference type="AlphaFoldDB" id="A0A554VE66"/>
<reference evidence="2 3" key="1">
    <citation type="submission" date="2019-07" db="EMBL/GenBank/DDBJ databases">
        <title>The draft genome sequence of Aquimarina algiphila M91.</title>
        <authorList>
            <person name="Meng X."/>
        </authorList>
    </citation>
    <scope>NUCLEOTIDE SEQUENCE [LARGE SCALE GENOMIC DNA]</scope>
    <source>
        <strain evidence="2 3">M91</strain>
    </source>
</reference>
<dbReference type="Proteomes" id="UP000318833">
    <property type="component" value="Unassembled WGS sequence"/>
</dbReference>
<feature type="domain" description="HTH cro/C1-type" evidence="1">
    <location>
        <begin position="20"/>
        <end position="41"/>
    </location>
</feature>
<dbReference type="EMBL" id="VLNR01000064">
    <property type="protein sequence ID" value="TSE05279.1"/>
    <property type="molecule type" value="Genomic_DNA"/>
</dbReference>
<evidence type="ECO:0000313" key="3">
    <source>
        <dbReference type="Proteomes" id="UP000318833"/>
    </source>
</evidence>
<sequence>MNDIANHIGIAHRSLYSRLKSPKLTTLIQIADFLNVDVIELIEPTSDYAHFYSDGEWLGVRKK</sequence>